<name>A0AAV5UUW0_9BILA</name>
<organism evidence="2 3">
    <name type="scientific">Pristionchus fissidentatus</name>
    <dbReference type="NCBI Taxonomy" id="1538716"/>
    <lineage>
        <taxon>Eukaryota</taxon>
        <taxon>Metazoa</taxon>
        <taxon>Ecdysozoa</taxon>
        <taxon>Nematoda</taxon>
        <taxon>Chromadorea</taxon>
        <taxon>Rhabditida</taxon>
        <taxon>Rhabditina</taxon>
        <taxon>Diplogasteromorpha</taxon>
        <taxon>Diplogasteroidea</taxon>
        <taxon>Neodiplogasteridae</taxon>
        <taxon>Pristionchus</taxon>
    </lineage>
</organism>
<evidence type="ECO:0000313" key="3">
    <source>
        <dbReference type="Proteomes" id="UP001432322"/>
    </source>
</evidence>
<evidence type="ECO:0000313" key="2">
    <source>
        <dbReference type="EMBL" id="GMT10924.1"/>
    </source>
</evidence>
<dbReference type="Proteomes" id="UP001432322">
    <property type="component" value="Unassembled WGS sequence"/>
</dbReference>
<sequence length="105" mass="12658">VFDYSNHTSHCYRKVASLQSSCTPHISSSWLSEFRSLCKWHNSDSELQLYHMQVQCRIQRRSMSEWSEIHKNYHFIVHFFPITMSSHYTGTVRVYLSRRSSRRQL</sequence>
<comment type="caution">
    <text evidence="2">The sequence shown here is derived from an EMBL/GenBank/DDBJ whole genome shotgun (WGS) entry which is preliminary data.</text>
</comment>
<keyword evidence="1" id="KW-1133">Transmembrane helix</keyword>
<keyword evidence="1" id="KW-0812">Transmembrane</keyword>
<feature type="transmembrane region" description="Helical" evidence="1">
    <location>
        <begin position="73"/>
        <end position="96"/>
    </location>
</feature>
<keyword evidence="3" id="KW-1185">Reference proteome</keyword>
<evidence type="ECO:0000256" key="1">
    <source>
        <dbReference type="SAM" id="Phobius"/>
    </source>
</evidence>
<proteinExistence type="predicted"/>
<accession>A0AAV5UUW0</accession>
<protein>
    <submittedName>
        <fullName evidence="2">Uncharacterized protein</fullName>
    </submittedName>
</protein>
<keyword evidence="1" id="KW-0472">Membrane</keyword>
<gene>
    <name evidence="2" type="ORF">PFISCL1PPCAC_2221</name>
</gene>
<dbReference type="AlphaFoldDB" id="A0AAV5UUW0"/>
<dbReference type="EMBL" id="BTSY01000001">
    <property type="protein sequence ID" value="GMT10924.1"/>
    <property type="molecule type" value="Genomic_DNA"/>
</dbReference>
<feature type="non-terminal residue" evidence="2">
    <location>
        <position position="1"/>
    </location>
</feature>
<reference evidence="2" key="1">
    <citation type="submission" date="2023-10" db="EMBL/GenBank/DDBJ databases">
        <title>Genome assembly of Pristionchus species.</title>
        <authorList>
            <person name="Yoshida K."/>
            <person name="Sommer R.J."/>
        </authorList>
    </citation>
    <scope>NUCLEOTIDE SEQUENCE</scope>
    <source>
        <strain evidence="2">RS5133</strain>
    </source>
</reference>